<evidence type="ECO:0000313" key="2">
    <source>
        <dbReference type="Proteomes" id="UP000275356"/>
    </source>
</evidence>
<comment type="caution">
    <text evidence="1">The sequence shown here is derived from an EMBL/GenBank/DDBJ whole genome shotgun (WGS) entry which is preliminary data.</text>
</comment>
<proteinExistence type="predicted"/>
<protein>
    <submittedName>
        <fullName evidence="1">Uncharacterized protein</fullName>
    </submittedName>
</protein>
<dbReference type="AlphaFoldDB" id="A0A3N2D6V3"/>
<name>A0A3N2D6V3_9MICO</name>
<dbReference type="EMBL" id="RKHQ01000001">
    <property type="protein sequence ID" value="ROR95493.1"/>
    <property type="molecule type" value="Genomic_DNA"/>
</dbReference>
<sequence>MTRVYELTIITDNPDVVERIKLAFEQTGIDLDNDGRPRDLEASLFEVDADGRAGDLLWGTVYEPDPDGDAPDPRERPVSSLWCAECGAPAGPFVVGDETEVCLSCYRVLTDG</sequence>
<keyword evidence="2" id="KW-1185">Reference proteome</keyword>
<dbReference type="Proteomes" id="UP000275356">
    <property type="component" value="Unassembled WGS sequence"/>
</dbReference>
<reference evidence="1 2" key="1">
    <citation type="submission" date="2018-11" db="EMBL/GenBank/DDBJ databases">
        <title>Sequencing the genomes of 1000 actinobacteria strains.</title>
        <authorList>
            <person name="Klenk H.-P."/>
        </authorList>
    </citation>
    <scope>NUCLEOTIDE SEQUENCE [LARGE SCALE GENOMIC DNA]</scope>
    <source>
        <strain evidence="1 2">DSM 13521</strain>
    </source>
</reference>
<accession>A0A3N2D6V3</accession>
<gene>
    <name evidence="1" type="ORF">EDD28_0046</name>
</gene>
<evidence type="ECO:0000313" key="1">
    <source>
        <dbReference type="EMBL" id="ROR95493.1"/>
    </source>
</evidence>
<dbReference type="RefSeq" id="WP_123737811.1">
    <property type="nucleotide sequence ID" value="NZ_RKHQ01000001.1"/>
</dbReference>
<organism evidence="1 2">
    <name type="scientific">Salana multivorans</name>
    <dbReference type="NCBI Taxonomy" id="120377"/>
    <lineage>
        <taxon>Bacteria</taxon>
        <taxon>Bacillati</taxon>
        <taxon>Actinomycetota</taxon>
        <taxon>Actinomycetes</taxon>
        <taxon>Micrococcales</taxon>
        <taxon>Beutenbergiaceae</taxon>
        <taxon>Salana</taxon>
    </lineage>
</organism>